<accession>A0A2H0AKM7</accession>
<organism evidence="1 2">
    <name type="scientific">Candidatus Colwellbacteria bacterium CG23_combo_of_CG06-09_8_20_14_all_42_19</name>
    <dbReference type="NCBI Taxonomy" id="1974541"/>
    <lineage>
        <taxon>Bacteria</taxon>
        <taxon>Candidatus Colwelliibacteriota</taxon>
    </lineage>
</organism>
<dbReference type="AlphaFoldDB" id="A0A2H0AKM7"/>
<evidence type="ECO:0000313" key="2">
    <source>
        <dbReference type="Proteomes" id="UP000230007"/>
    </source>
</evidence>
<proteinExistence type="predicted"/>
<evidence type="ECO:0008006" key="3">
    <source>
        <dbReference type="Google" id="ProtNLM"/>
    </source>
</evidence>
<dbReference type="EMBL" id="PCSK01000043">
    <property type="protein sequence ID" value="PIP45933.1"/>
    <property type="molecule type" value="Genomic_DNA"/>
</dbReference>
<evidence type="ECO:0000313" key="1">
    <source>
        <dbReference type="EMBL" id="PIP45933.1"/>
    </source>
</evidence>
<gene>
    <name evidence="1" type="ORF">COX15_01890</name>
</gene>
<comment type="caution">
    <text evidence="1">The sequence shown here is derived from an EMBL/GenBank/DDBJ whole genome shotgun (WGS) entry which is preliminary data.</text>
</comment>
<name>A0A2H0AKM7_9BACT</name>
<dbReference type="Gene3D" id="1.10.10.60">
    <property type="entry name" value="Homeodomain-like"/>
    <property type="match status" value="1"/>
</dbReference>
<dbReference type="Proteomes" id="UP000230007">
    <property type="component" value="Unassembled WGS sequence"/>
</dbReference>
<sequence>MRGRRVTDKEKLLIVSLRSRGYSLPEIMRATNRGGSTVFQYAKGVQIKPKYYNLWKSKQGASKYRAFKNWKVARDVAKKVLGTLNKRDKILIAASLYWGEGAKKDLSLSNTDAGLIKAFVDGLKELGITKDKLKVSIRIYEDINRNSAISYWAKIIDIPKKQISSINILKGKKEGKLKYGMCRIRVSKGGNYFKIIKSVIDLIKLKN</sequence>
<reference evidence="1 2" key="1">
    <citation type="submission" date="2017-09" db="EMBL/GenBank/DDBJ databases">
        <title>Depth-based differentiation of microbial function through sediment-hosted aquifers and enrichment of novel symbionts in the deep terrestrial subsurface.</title>
        <authorList>
            <person name="Probst A.J."/>
            <person name="Ladd B."/>
            <person name="Jarett J.K."/>
            <person name="Geller-Mcgrath D.E."/>
            <person name="Sieber C.M."/>
            <person name="Emerson J.B."/>
            <person name="Anantharaman K."/>
            <person name="Thomas B.C."/>
            <person name="Malmstrom R."/>
            <person name="Stieglmeier M."/>
            <person name="Klingl A."/>
            <person name="Woyke T."/>
            <person name="Ryan C.M."/>
            <person name="Banfield J.F."/>
        </authorList>
    </citation>
    <scope>NUCLEOTIDE SEQUENCE [LARGE SCALE GENOMIC DNA]</scope>
    <source>
        <strain evidence="1">CG23_combo_of_CG06-09_8_20_14_all_42_19</strain>
    </source>
</reference>
<protein>
    <recommendedName>
        <fullName evidence="3">Resolvase HTH domain-containing protein</fullName>
    </recommendedName>
</protein>